<dbReference type="Proteomes" id="UP001596201">
    <property type="component" value="Unassembled WGS sequence"/>
</dbReference>
<proteinExistence type="predicted"/>
<evidence type="ECO:0000256" key="1">
    <source>
        <dbReference type="SAM" id="Coils"/>
    </source>
</evidence>
<dbReference type="SUPFAM" id="SSF52833">
    <property type="entry name" value="Thioredoxin-like"/>
    <property type="match status" value="1"/>
</dbReference>
<dbReference type="AlphaFoldDB" id="A0ABD5RC05"/>
<dbReference type="InterPro" id="IPR012341">
    <property type="entry name" value="6hp_glycosidase-like_sf"/>
</dbReference>
<dbReference type="InterPro" id="IPR008928">
    <property type="entry name" value="6-hairpin_glycosidase_sf"/>
</dbReference>
<dbReference type="Gene3D" id="1.50.10.10">
    <property type="match status" value="2"/>
</dbReference>
<dbReference type="Gene3D" id="3.40.30.10">
    <property type="entry name" value="Glutaredoxin"/>
    <property type="match status" value="1"/>
</dbReference>
<dbReference type="Pfam" id="PF03190">
    <property type="entry name" value="Thioredox_DsbH"/>
    <property type="match status" value="1"/>
</dbReference>
<dbReference type="InterPro" id="IPR036249">
    <property type="entry name" value="Thioredoxin-like_sf"/>
</dbReference>
<accession>A0ABD5RC05</accession>
<evidence type="ECO:0000313" key="3">
    <source>
        <dbReference type="EMBL" id="MFC5367546.1"/>
    </source>
</evidence>
<sequence>MTDNAGRNRLDAEESPYLRQHADNPVHWQPWDSDALDEAQEREVPIFLSVGYSACHWCHVMAEESFEDERTAEILNENFVPIKVDREERPDLDRIYQTICQLTTGRGGWPLSVWLTPEGKPFYVGTYFPNESRQGMPAFPQLLRDIAHSWADPEQRSEMENRAQQWTAALTDQLESTPDAPGETPDESVLDDAVSAAIRSADREYGGFGTGGPKFPQPGRVELLLQSYADSGREQALDVAVGSLDAMATGGLYDHVGGGFHRYCTDRKWVVPHFEKMLYDNAEIPKAMLSGYQATGEDRYAALARETFAFVDRELTHSDGGAFSTLDARSEGDEGKFYVWTPSQVHDAVADETTAAIFCDRFGVEEGGNFEGGRTVLTVSKPVEALADDYDLAVQDVESRLAEAREQVFAARAERVRPARDEKVLAAWNGLLISALARGERVLGPTDAGDDAWLGPDESGEGDGTVDYAGQAEAALSFVREHLWDAETERLSRRYADGDVKGAGFLEDYAFLARAAFDLYGATGDVSHLAFALDLARVIADEFWDPAEGTIYFTPDDGEPLVARPQELTDQSTPSSLGVAVGLLADLDHFVPHAEFGDIADRVLATHSTKLSGSPMEHVSLALAAAKRATGSVEVTVAAETVPDAWRERLAETYLPGAVFAPRPATDAELADWLDTLGLDEAPPIWAGREATEGEPTVYVCENFTCSPPQTDIDAALDWVAQGRED</sequence>
<evidence type="ECO:0000313" key="4">
    <source>
        <dbReference type="Proteomes" id="UP001596201"/>
    </source>
</evidence>
<name>A0ABD5RC05_9EURY</name>
<dbReference type="InterPro" id="IPR004879">
    <property type="entry name" value="Ssp411-like_TRX"/>
</dbReference>
<keyword evidence="4" id="KW-1185">Reference proteome</keyword>
<dbReference type="PANTHER" id="PTHR42899:SF1">
    <property type="entry name" value="SPERMATOGENESIS-ASSOCIATED PROTEIN 20"/>
    <property type="match status" value="1"/>
</dbReference>
<dbReference type="SUPFAM" id="SSF48208">
    <property type="entry name" value="Six-hairpin glycosidases"/>
    <property type="match status" value="1"/>
</dbReference>
<comment type="caution">
    <text evidence="3">The sequence shown here is derived from an EMBL/GenBank/DDBJ whole genome shotgun (WGS) entry which is preliminary data.</text>
</comment>
<organism evidence="3 4">
    <name type="scientific">Salinirubrum litoreum</name>
    <dbReference type="NCBI Taxonomy" id="1126234"/>
    <lineage>
        <taxon>Archaea</taxon>
        <taxon>Methanobacteriati</taxon>
        <taxon>Methanobacteriota</taxon>
        <taxon>Stenosarchaea group</taxon>
        <taxon>Halobacteria</taxon>
        <taxon>Halobacteriales</taxon>
        <taxon>Haloferacaceae</taxon>
        <taxon>Salinirubrum</taxon>
    </lineage>
</organism>
<keyword evidence="1" id="KW-0175">Coiled coil</keyword>
<evidence type="ECO:0000259" key="2">
    <source>
        <dbReference type="Pfam" id="PF03190"/>
    </source>
</evidence>
<dbReference type="EMBL" id="JBHSKX010000002">
    <property type="protein sequence ID" value="MFC5367546.1"/>
    <property type="molecule type" value="Genomic_DNA"/>
</dbReference>
<dbReference type="PANTHER" id="PTHR42899">
    <property type="entry name" value="SPERMATOGENESIS-ASSOCIATED PROTEIN 20"/>
    <property type="match status" value="1"/>
</dbReference>
<feature type="coiled-coil region" evidence="1">
    <location>
        <begin position="387"/>
        <end position="414"/>
    </location>
</feature>
<reference evidence="3 4" key="1">
    <citation type="journal article" date="2019" name="Int. J. Syst. Evol. Microbiol.">
        <title>The Global Catalogue of Microorganisms (GCM) 10K type strain sequencing project: providing services to taxonomists for standard genome sequencing and annotation.</title>
        <authorList>
            <consortium name="The Broad Institute Genomics Platform"/>
            <consortium name="The Broad Institute Genome Sequencing Center for Infectious Disease"/>
            <person name="Wu L."/>
            <person name="Ma J."/>
        </authorList>
    </citation>
    <scope>NUCLEOTIDE SEQUENCE [LARGE SCALE GENOMIC DNA]</scope>
    <source>
        <strain evidence="3 4">CGMCC 1.12237</strain>
    </source>
</reference>
<dbReference type="InterPro" id="IPR024705">
    <property type="entry name" value="Ssp411"/>
</dbReference>
<dbReference type="PIRSF" id="PIRSF006402">
    <property type="entry name" value="UCP006402_thioredoxin"/>
    <property type="match status" value="1"/>
</dbReference>
<gene>
    <name evidence="3" type="ORF">ACFPJ5_11425</name>
</gene>
<dbReference type="RefSeq" id="WP_227229796.1">
    <property type="nucleotide sequence ID" value="NZ_JAJCVJ010000002.1"/>
</dbReference>
<feature type="domain" description="Spermatogenesis-associated protein 20-like TRX" evidence="2">
    <location>
        <begin position="8"/>
        <end position="170"/>
    </location>
</feature>
<protein>
    <submittedName>
        <fullName evidence="3">Thioredoxin domain-containing protein</fullName>
    </submittedName>
</protein>
<dbReference type="CDD" id="cd02955">
    <property type="entry name" value="SSP411"/>
    <property type="match status" value="1"/>
</dbReference>